<feature type="region of interest" description="Disordered" evidence="11">
    <location>
        <begin position="1"/>
        <end position="29"/>
    </location>
</feature>
<feature type="transmembrane region" description="Helical" evidence="12">
    <location>
        <begin position="51"/>
        <end position="75"/>
    </location>
</feature>
<evidence type="ECO:0000259" key="13">
    <source>
        <dbReference type="PROSITE" id="PS50893"/>
    </source>
</evidence>
<dbReference type="FunCoup" id="A0A251S4E9">
    <property type="interactions" value="827"/>
</dbReference>
<evidence type="ECO:0000256" key="5">
    <source>
        <dbReference type="ARBA" id="ARBA00022737"/>
    </source>
</evidence>
<reference evidence="16" key="1">
    <citation type="journal article" date="2017" name="Nature">
        <title>The sunflower genome provides insights into oil metabolism, flowering and Asterid evolution.</title>
        <authorList>
            <person name="Badouin H."/>
            <person name="Gouzy J."/>
            <person name="Grassa C.J."/>
            <person name="Murat F."/>
            <person name="Staton S.E."/>
            <person name="Cottret L."/>
            <person name="Lelandais-Briere C."/>
            <person name="Owens G.L."/>
            <person name="Carrere S."/>
            <person name="Mayjonade B."/>
            <person name="Legrand L."/>
            <person name="Gill N."/>
            <person name="Kane N.C."/>
            <person name="Bowers J.E."/>
            <person name="Hubner S."/>
            <person name="Bellec A."/>
            <person name="Berard A."/>
            <person name="Berges H."/>
            <person name="Blanchet N."/>
            <person name="Boniface M.C."/>
            <person name="Brunel D."/>
            <person name="Catrice O."/>
            <person name="Chaidir N."/>
            <person name="Claudel C."/>
            <person name="Donnadieu C."/>
            <person name="Faraut T."/>
            <person name="Fievet G."/>
            <person name="Helmstetter N."/>
            <person name="King M."/>
            <person name="Knapp S.J."/>
            <person name="Lai Z."/>
            <person name="Le Paslier M.C."/>
            <person name="Lippi Y."/>
            <person name="Lorenzon L."/>
            <person name="Mandel J.R."/>
            <person name="Marage G."/>
            <person name="Marchand G."/>
            <person name="Marquand E."/>
            <person name="Bret-Mestries E."/>
            <person name="Morien E."/>
            <person name="Nambeesan S."/>
            <person name="Nguyen T."/>
            <person name="Pegot-Espagnet P."/>
            <person name="Pouilly N."/>
            <person name="Raftis F."/>
            <person name="Sallet E."/>
            <person name="Schiex T."/>
            <person name="Thomas J."/>
            <person name="Vandecasteele C."/>
            <person name="Vares D."/>
            <person name="Vear F."/>
            <person name="Vautrin S."/>
            <person name="Crespi M."/>
            <person name="Mangin B."/>
            <person name="Burke J.M."/>
            <person name="Salse J."/>
            <person name="Munos S."/>
            <person name="Vincourt P."/>
            <person name="Rieseberg L.H."/>
            <person name="Langlade N.B."/>
        </authorList>
    </citation>
    <scope>NUCLEOTIDE SEQUENCE [LARGE SCALE GENOMIC DNA]</scope>
    <source>
        <strain evidence="16">cv. SF193</strain>
    </source>
</reference>
<dbReference type="GO" id="GO:0005524">
    <property type="term" value="F:ATP binding"/>
    <property type="evidence" value="ECO:0007669"/>
    <property type="project" value="UniProtKB-KW"/>
</dbReference>
<evidence type="ECO:0000313" key="15">
    <source>
        <dbReference type="EMBL" id="OTF93724.1"/>
    </source>
</evidence>
<dbReference type="SUPFAM" id="SSF90123">
    <property type="entry name" value="ABC transporter transmembrane region"/>
    <property type="match status" value="2"/>
</dbReference>
<feature type="domain" description="ABC transporter" evidence="13">
    <location>
        <begin position="495"/>
        <end position="731"/>
    </location>
</feature>
<protein>
    <submittedName>
        <fullName evidence="15">Putative NHPM bacteriocin system ABC transporter, peptidase/ATP-binding protein</fullName>
    </submittedName>
</protein>
<comment type="subcellular location">
    <subcellularLocation>
        <location evidence="1">Cell membrane</location>
        <topology evidence="1">Multi-pass membrane protein</topology>
    </subcellularLocation>
</comment>
<keyword evidence="16" id="KW-1185">Reference proteome</keyword>
<evidence type="ECO:0000259" key="14">
    <source>
        <dbReference type="PROSITE" id="PS50929"/>
    </source>
</evidence>
<evidence type="ECO:0000256" key="3">
    <source>
        <dbReference type="ARBA" id="ARBA00022448"/>
    </source>
</evidence>
<organism evidence="15 16">
    <name type="scientific">Helianthus annuus</name>
    <name type="common">Common sunflower</name>
    <dbReference type="NCBI Taxonomy" id="4232"/>
    <lineage>
        <taxon>Eukaryota</taxon>
        <taxon>Viridiplantae</taxon>
        <taxon>Streptophyta</taxon>
        <taxon>Embryophyta</taxon>
        <taxon>Tracheophyta</taxon>
        <taxon>Spermatophyta</taxon>
        <taxon>Magnoliopsida</taxon>
        <taxon>eudicotyledons</taxon>
        <taxon>Gunneridae</taxon>
        <taxon>Pentapetalae</taxon>
        <taxon>asterids</taxon>
        <taxon>campanulids</taxon>
        <taxon>Asterales</taxon>
        <taxon>Asteraceae</taxon>
        <taxon>Asteroideae</taxon>
        <taxon>Heliantheae alliance</taxon>
        <taxon>Heliantheae</taxon>
        <taxon>Helianthus</taxon>
    </lineage>
</organism>
<dbReference type="SMART" id="SM00382">
    <property type="entry name" value="AAA"/>
    <property type="match status" value="2"/>
</dbReference>
<keyword evidence="3" id="KW-0813">Transport</keyword>
<dbReference type="Pfam" id="PF00005">
    <property type="entry name" value="ABC_tran"/>
    <property type="match status" value="2"/>
</dbReference>
<dbReference type="PROSITE" id="PS50893">
    <property type="entry name" value="ABC_TRANSPORTER_2"/>
    <property type="match status" value="2"/>
</dbReference>
<feature type="domain" description="ABC transmembrane type-1" evidence="14">
    <location>
        <begin position="100"/>
        <end position="308"/>
    </location>
</feature>
<keyword evidence="7 15" id="KW-0067">ATP-binding</keyword>
<dbReference type="GO" id="GO:0140359">
    <property type="term" value="F:ABC-type transporter activity"/>
    <property type="evidence" value="ECO:0007669"/>
    <property type="project" value="InterPro"/>
</dbReference>
<dbReference type="FunFam" id="3.40.50.300:FF:000066">
    <property type="entry name" value="ABC transporter B family member 1"/>
    <property type="match status" value="1"/>
</dbReference>
<feature type="transmembrane region" description="Helical" evidence="12">
    <location>
        <begin position="1000"/>
        <end position="1023"/>
    </location>
</feature>
<dbReference type="InterPro" id="IPR011527">
    <property type="entry name" value="ABC1_TM_dom"/>
</dbReference>
<dbReference type="FunFam" id="3.40.50.300:FF:000251">
    <property type="entry name" value="ABC transporter B family member 19"/>
    <property type="match status" value="1"/>
</dbReference>
<dbReference type="InterPro" id="IPR036640">
    <property type="entry name" value="ABC1_TM_sf"/>
</dbReference>
<feature type="compositionally biased region" description="Basic and acidic residues" evidence="11">
    <location>
        <begin position="835"/>
        <end position="847"/>
    </location>
</feature>
<dbReference type="GO" id="GO:0010329">
    <property type="term" value="F:auxin efflux transmembrane transporter activity"/>
    <property type="evidence" value="ECO:0007669"/>
    <property type="project" value="UniProtKB-ARBA"/>
</dbReference>
<evidence type="ECO:0000256" key="8">
    <source>
        <dbReference type="ARBA" id="ARBA00022989"/>
    </source>
</evidence>
<keyword evidence="6" id="KW-0547">Nucleotide-binding</keyword>
<dbReference type="Gene3D" id="3.40.50.300">
    <property type="entry name" value="P-loop containing nucleotide triphosphate hydrolases"/>
    <property type="match status" value="2"/>
</dbReference>
<feature type="transmembrane region" description="Helical" evidence="12">
    <location>
        <begin position="158"/>
        <end position="178"/>
    </location>
</feature>
<evidence type="ECO:0000256" key="6">
    <source>
        <dbReference type="ARBA" id="ARBA00022741"/>
    </source>
</evidence>
<dbReference type="InterPro" id="IPR027417">
    <property type="entry name" value="P-loop_NTPase"/>
</dbReference>
<evidence type="ECO:0000256" key="4">
    <source>
        <dbReference type="ARBA" id="ARBA00022692"/>
    </source>
</evidence>
<dbReference type="GO" id="GO:0010328">
    <property type="term" value="F:auxin influx transmembrane transporter activity"/>
    <property type="evidence" value="ECO:0007669"/>
    <property type="project" value="UniProtKB-ARBA"/>
</dbReference>
<gene>
    <name evidence="15" type="ORF">HannXRQ_Chr15g0464421</name>
</gene>
<dbReference type="CDD" id="cd18577">
    <property type="entry name" value="ABC_6TM_Pgp_ABCB1_D1_like"/>
    <property type="match status" value="1"/>
</dbReference>
<evidence type="ECO:0000313" key="16">
    <source>
        <dbReference type="Proteomes" id="UP000215914"/>
    </source>
</evidence>
<dbReference type="InterPro" id="IPR003439">
    <property type="entry name" value="ABC_transporter-like_ATP-bd"/>
</dbReference>
<dbReference type="InterPro" id="IPR017871">
    <property type="entry name" value="ABC_transporter-like_CS"/>
</dbReference>
<dbReference type="CDD" id="cd18578">
    <property type="entry name" value="ABC_6TM_Pgp_ABCB1_D2_like"/>
    <property type="match status" value="1"/>
</dbReference>
<dbReference type="GO" id="GO:0016020">
    <property type="term" value="C:membrane"/>
    <property type="evidence" value="ECO:0000318"/>
    <property type="project" value="GO_Central"/>
</dbReference>
<keyword evidence="9 12" id="KW-0472">Membrane</keyword>
<evidence type="ECO:0000256" key="7">
    <source>
        <dbReference type="ARBA" id="ARBA00022840"/>
    </source>
</evidence>
<keyword evidence="10" id="KW-0325">Glycoprotein</keyword>
<feature type="transmembrane region" description="Helical" evidence="12">
    <location>
        <begin position="907"/>
        <end position="925"/>
    </location>
</feature>
<dbReference type="FunFam" id="1.20.1560.10:FF:000009">
    <property type="entry name" value="ABC transporter B family member 1"/>
    <property type="match status" value="1"/>
</dbReference>
<dbReference type="PANTHER" id="PTHR43394:SF16">
    <property type="entry name" value="ABC TRANSPORTER B FAMILY MEMBER 4-LIKE ISOFORM X1"/>
    <property type="match status" value="1"/>
</dbReference>
<dbReference type="PROSITE" id="PS00211">
    <property type="entry name" value="ABC_TRANSPORTER_1"/>
    <property type="match status" value="1"/>
</dbReference>
<feature type="transmembrane region" description="Helical" evidence="12">
    <location>
        <begin position="184"/>
        <end position="202"/>
    </location>
</feature>
<keyword evidence="5" id="KW-0677">Repeat</keyword>
<dbReference type="GO" id="GO:0055085">
    <property type="term" value="P:transmembrane transport"/>
    <property type="evidence" value="ECO:0000318"/>
    <property type="project" value="GO_Central"/>
</dbReference>
<feature type="transmembrane region" description="Helical" evidence="12">
    <location>
        <begin position="1127"/>
        <end position="1147"/>
    </location>
</feature>
<feature type="region of interest" description="Disordered" evidence="11">
    <location>
        <begin position="734"/>
        <end position="847"/>
    </location>
</feature>
<dbReference type="GO" id="GO:0005886">
    <property type="term" value="C:plasma membrane"/>
    <property type="evidence" value="ECO:0007669"/>
    <property type="project" value="UniProtKB-SubCell"/>
</dbReference>
<dbReference type="Gene3D" id="1.20.1560.10">
    <property type="entry name" value="ABC transporter type 1, transmembrane domain"/>
    <property type="match status" value="2"/>
</dbReference>
<dbReference type="PROSITE" id="PS50929">
    <property type="entry name" value="ABC_TM1F"/>
    <property type="match status" value="2"/>
</dbReference>
<feature type="compositionally biased region" description="Pro residues" evidence="11">
    <location>
        <begin position="820"/>
        <end position="834"/>
    </location>
</feature>
<dbReference type="GO" id="GO:0042626">
    <property type="term" value="F:ATPase-coupled transmembrane transporter activity"/>
    <property type="evidence" value="ECO:0000318"/>
    <property type="project" value="GO_Central"/>
</dbReference>
<dbReference type="InParanoid" id="A0A251S4E9"/>
<evidence type="ECO:0000256" key="10">
    <source>
        <dbReference type="ARBA" id="ARBA00023180"/>
    </source>
</evidence>
<dbReference type="EMBL" id="CM007904">
    <property type="protein sequence ID" value="OTF93724.1"/>
    <property type="molecule type" value="Genomic_DNA"/>
</dbReference>
<dbReference type="Proteomes" id="UP000215914">
    <property type="component" value="Chromosome 15"/>
</dbReference>
<feature type="transmembrane region" description="Helical" evidence="12">
    <location>
        <begin position="1089"/>
        <end position="1112"/>
    </location>
</feature>
<dbReference type="SUPFAM" id="SSF52540">
    <property type="entry name" value="P-loop containing nucleoside triphosphate hydrolases"/>
    <property type="match status" value="2"/>
</dbReference>
<feature type="domain" description="ABC transmembrane type-1" evidence="14">
    <location>
        <begin position="867"/>
        <end position="1153"/>
    </location>
</feature>
<feature type="compositionally biased region" description="Acidic residues" evidence="11">
    <location>
        <begin position="735"/>
        <end position="744"/>
    </location>
</feature>
<evidence type="ECO:0000256" key="2">
    <source>
        <dbReference type="ARBA" id="ARBA00007577"/>
    </source>
</evidence>
<accession>A0A251S4E9</accession>
<evidence type="ECO:0000256" key="9">
    <source>
        <dbReference type="ARBA" id="ARBA00023136"/>
    </source>
</evidence>
<evidence type="ECO:0000256" key="1">
    <source>
        <dbReference type="ARBA" id="ARBA00004651"/>
    </source>
</evidence>
<feature type="compositionally biased region" description="Basic and acidic residues" evidence="11">
    <location>
        <begin position="1"/>
        <end position="10"/>
    </location>
</feature>
<dbReference type="CDD" id="cd03249">
    <property type="entry name" value="ABC_MTABC3_MDL1_MDL2"/>
    <property type="match status" value="2"/>
</dbReference>
<keyword evidence="4 12" id="KW-0812">Transmembrane</keyword>
<dbReference type="Pfam" id="PF00664">
    <property type="entry name" value="ABC_membrane"/>
    <property type="match status" value="2"/>
</dbReference>
<dbReference type="InterPro" id="IPR039421">
    <property type="entry name" value="Type_1_exporter"/>
</dbReference>
<dbReference type="PANTHER" id="PTHR43394">
    <property type="entry name" value="ATP-DEPENDENT PERMEASE MDL1, MITOCHONDRIAL"/>
    <property type="match status" value="1"/>
</dbReference>
<dbReference type="GO" id="GO:0016887">
    <property type="term" value="F:ATP hydrolysis activity"/>
    <property type="evidence" value="ECO:0007669"/>
    <property type="project" value="InterPro"/>
</dbReference>
<feature type="transmembrane region" description="Helical" evidence="12">
    <location>
        <begin position="863"/>
        <end position="887"/>
    </location>
</feature>
<feature type="transmembrane region" description="Helical" evidence="12">
    <location>
        <begin position="258"/>
        <end position="281"/>
    </location>
</feature>
<keyword evidence="8 12" id="KW-1133">Transmembrane helix</keyword>
<comment type="similarity">
    <text evidence="2">Belongs to the ABC transporter superfamily. ABCB family. Multidrug resistance exporter (TC 3.A.1.201) subfamily.</text>
</comment>
<evidence type="ECO:0000256" key="11">
    <source>
        <dbReference type="SAM" id="MobiDB-lite"/>
    </source>
</evidence>
<feature type="domain" description="ABC transporter" evidence="13">
    <location>
        <begin position="1188"/>
        <end position="1433"/>
    </location>
</feature>
<evidence type="ECO:0000256" key="12">
    <source>
        <dbReference type="SAM" id="Phobius"/>
    </source>
</evidence>
<feature type="compositionally biased region" description="Low complexity" evidence="11">
    <location>
        <begin position="772"/>
        <end position="819"/>
    </location>
</feature>
<feature type="compositionally biased region" description="Basic residues" evidence="11">
    <location>
        <begin position="757"/>
        <end position="771"/>
    </location>
</feature>
<sequence>MTAGGEEKTDASTSGTGDGVEDSELGKAKEKESTDTVPFYKLFAFADLTDYILMITGTVSAIGNGICLPLMTILLGDLINSFGHNQNNNVVDVVSKVASWMITGERQAARIRSLYLKTILRQDVSFFDKETNTGEVVGRMSGDTVLIQDAMGEKVGKFIQLFSTFVGGFVVALVQGWLLTLVMLTSIPPLVISFSVMAIMVAKMATRGQTAYAKAATVVEQTIGSIRTVASFTGEKKAVADYNKSLVDAYNSSIQESLIAGFGLGTGVFIMFCSYALAVWFGAKMILERGYTGGDVLTVVFAVLTGSMTSEHGSGPRRTGVVCRKSQPKWEWSADAREWSATHGSGLSVCPKSQPKWEWSADAREWSADAREWSATHGSGLSVCPKSQPKWEWSADAREWSADAREWSATHGSGLSVCPKSQPKWEWSADAREWSADAREWSVGHVSLGQASPCLSAFAAGQAAAFKMFETINRKPEIDAYDTKGKVLDDIRGDIELKDVYFSYPARPDEEIFSGFSLCISSGTTAALVGESGSGKSTVISLLERFYDPQQGEVLIDNINLKEFQLKWIREKIGLVSQEPVLFTSSIKDNILYGKDGASMDEIRVAIELANAAKFIDKLPQGLDTMVGEHGIQLSGGQKQRVAIARAILKDPRILLLDEATSALDAESERVVQEALDRIMVNRTTVIVAHRLSTVRNADLIAVIHRGKMIEQGSHSELVQDPEGAYSQLIKLQEVDSDSESEDQQTEKELTSPSGHKISHRRSSSSHRHSKSQSFRLSPSPHGLSPSPHSMSPLPHGLSLSPHNMSPLPLSPHSMSPLPHGLPPSPQVNDPPPESMEKDLDESSKDRPQVPLRRLAYLNKPEIPVLIIGSIAAIINGTVYPMFSILLSRMIKTFYEPPHKLRSDSKYWSVMFLLLGLVAFVAYPGRSYLFAVAGSKLIKRIRSLCFEKVVNMEVGWFDKPENSSGAIGARLSVDAASVRGLVGDALAQIVQDSASVATGLVIAFAACWQLALIILAMIPLMSANGYVQMQAMKGLSSDSKLMYEEASQVANDAVGSIRTVASFCAEEKVMQLYRNKCEGPKQAGIKQGLITGIGFGASYFLLFCLYAASFYIGARFVESGITNFEDVFRVFFALMLAALAVSQSSAFGPDTTKAKSSANSVFAILDRESEIDSSDESGLTLETVKGEIDIRHVSFRYPTRPDVEIFRDLCLTIHSGKTVALVGESGSGKSTVIQLLQRFYNPDSGCITLDGTELHKFQLKWLRLQMGLVSQEPVLFNGTIRANIAYGKDGEATEAEILAASELANAHNFISGLHEGYNTKVGERGVQMSGGQKQRVAIARKQRVAIARAIVKSPKILLLDEATSALDAESERVVQDALDRVMVNRTTVVVAHRLSTIKGADVIAVVKNGVIVEKGKHEKLINIKDGFYASLVALHSSSN</sequence>
<dbReference type="OMA" id="QFMATFV"/>
<proteinExistence type="inferred from homology"/>
<dbReference type="InterPro" id="IPR003593">
    <property type="entry name" value="AAA+_ATPase"/>
</dbReference>
<name>A0A251S4E9_HELAN</name>